<dbReference type="SMART" id="SM00939">
    <property type="entry name" value="PepX_C"/>
    <property type="match status" value="1"/>
</dbReference>
<proteinExistence type="inferred from homology"/>
<dbReference type="SUPFAM" id="SSF53474">
    <property type="entry name" value="alpha/beta-Hydrolases"/>
    <property type="match status" value="1"/>
</dbReference>
<evidence type="ECO:0000313" key="12">
    <source>
        <dbReference type="Proteomes" id="UP000545493"/>
    </source>
</evidence>
<gene>
    <name evidence="11" type="ORF">FHU38_001603</name>
</gene>
<feature type="region of interest" description="Disordered" evidence="9">
    <location>
        <begin position="565"/>
        <end position="587"/>
    </location>
</feature>
<comment type="similarity">
    <text evidence="2">Belongs to the peptidase S15 family.</text>
</comment>
<dbReference type="Pfam" id="PF02129">
    <property type="entry name" value="Peptidase_S15"/>
    <property type="match status" value="1"/>
</dbReference>
<sequence length="1013" mass="109312">MRASRLPMLFVAAIVTSMVSAVAVTLPLAPVSAGAQRLPTPVFLDGEAQPVFATGDVVRESLRVEAEVDSDRDGANDQVHVEIARPRETQDGLRVPVVYQISPYYAGGNDITNHDVDVELYVPGKPQPRITWRYEDYFLSRGFAVVYAESLGSGLSTGCPTTGGSAETLGAKAVVDWLNGRARARDASGRQVAADWTTGRTAMMGVSYNGTLANAVASTGVEGLETIVPIAAISNWYDYYRENGAVVAPGGYQGEDADVLAEYVYTRADREVCRPVIDELAAGQDRLTGDYSDFWDERNYLNDVDRVRASVLAVHGLSDWNVTVSQVAKWYTELKRHGVERKLWLHQSGHTDPYLLRRQEWLSTLNRWFSHYLYGLDNGVTEEPKVTIQREDGSWAQERDWPAPSVGQVTLRPGQGGSGRGELGVSRPGRPVFERLTDDATKTVEELVDAPSSPNRLSYATAQARQPVRLSGTPVVDLRIAFDRPAANVTAVLVDRAPDGTSHVITRGWTDPQNRSDIGRTNPSDRVRRIGCRSNCSRRTMCWPRGTRSSSCCCPAITTSHCGRSRAPGWRSTWRTRRSPSGWSAVRRDCGPRCRRASVFAPQAAGEAAKPSPPHRHSPATPWPSRPTCSTPPTLSTDFPLRPLTPPTPAHGGTMTTPSTAGTVKVDLRNPGQLLAAIPHLLGFRPADSVLVIGHRGGTGNRIGNVLRADLPNPDEEVALAVRLRTPLLYDDSVGVTIAIVGGGHDGEKATGPPRRQLVDAITDALAEANLCVMHALWVPEIQVRARWQCYDDSTCTGKLPDPNSTVIAAVSAHAGLITYGSREAMERQLAPVDAAALARRSALLDEVADGWPAGPGQDDCPGPVDGVEHGRSVVRAALARAHRGDFEFSDREVVELALALEHTEIRDACLATALPPASPRAVTAERLWLALTREVPAPERAQAATLLGYSAYVRGEGALAGMAVANAREADPGHILAQLLAQALDHALPPETLARLGASAETDDPLWEPGGP</sequence>
<reference evidence="11 12" key="1">
    <citation type="submission" date="2020-03" db="EMBL/GenBank/DDBJ databases">
        <title>Sequencing the genomes of 1000 actinobacteria strains.</title>
        <authorList>
            <person name="Klenk H.-P."/>
        </authorList>
    </citation>
    <scope>NUCLEOTIDE SEQUENCE [LARGE SCALE GENOMIC DNA]</scope>
    <source>
        <strain evidence="11 12">DSM 45685</strain>
    </source>
</reference>
<evidence type="ECO:0000256" key="9">
    <source>
        <dbReference type="SAM" id="MobiDB-lite"/>
    </source>
</evidence>
<dbReference type="InterPro" id="IPR025447">
    <property type="entry name" value="DUF4192"/>
</dbReference>
<dbReference type="InterPro" id="IPR008252">
    <property type="entry name" value="Pept_S15_Xpro"/>
</dbReference>
<feature type="compositionally biased region" description="Low complexity" evidence="9">
    <location>
        <begin position="568"/>
        <end position="584"/>
    </location>
</feature>
<name>A0A7X5ZPZ6_9PSEU</name>
<keyword evidence="5" id="KW-0645">Protease</keyword>
<dbReference type="AlphaFoldDB" id="A0A7X5ZPZ6"/>
<evidence type="ECO:0000256" key="5">
    <source>
        <dbReference type="ARBA" id="ARBA00022670"/>
    </source>
</evidence>
<keyword evidence="7" id="KW-0720">Serine protease</keyword>
<feature type="compositionally biased region" description="Polar residues" evidence="9">
    <location>
        <begin position="627"/>
        <end position="637"/>
    </location>
</feature>
<feature type="region of interest" description="Disordered" evidence="9">
    <location>
        <begin position="397"/>
        <end position="430"/>
    </location>
</feature>
<comment type="caution">
    <text evidence="11">The sequence shown here is derived from an EMBL/GenBank/DDBJ whole genome shotgun (WGS) entry which is preliminary data.</text>
</comment>
<dbReference type="Gene3D" id="2.60.120.260">
    <property type="entry name" value="Galactose-binding domain-like"/>
    <property type="match status" value="1"/>
</dbReference>
<organism evidence="11 12">
    <name type="scientific">Saccharomonospora amisosensis</name>
    <dbReference type="NCBI Taxonomy" id="1128677"/>
    <lineage>
        <taxon>Bacteria</taxon>
        <taxon>Bacillati</taxon>
        <taxon>Actinomycetota</taxon>
        <taxon>Actinomycetes</taxon>
        <taxon>Pseudonocardiales</taxon>
        <taxon>Pseudonocardiaceae</taxon>
        <taxon>Saccharomonospora</taxon>
    </lineage>
</organism>
<keyword evidence="6" id="KW-0378">Hydrolase</keyword>
<dbReference type="InterPro" id="IPR013736">
    <property type="entry name" value="Xaa-Pro_dipept_C"/>
</dbReference>
<dbReference type="Pfam" id="PF13830">
    <property type="entry name" value="DUF4192"/>
    <property type="match status" value="1"/>
</dbReference>
<evidence type="ECO:0000256" key="7">
    <source>
        <dbReference type="ARBA" id="ARBA00022825"/>
    </source>
</evidence>
<protein>
    <recommendedName>
        <fullName evidence="3">Xaa-Pro dipeptidyl-peptidase</fullName>
        <ecNumber evidence="3">3.4.14.11</ecNumber>
    </recommendedName>
    <alternativeName>
        <fullName evidence="8">X-prolyl-dipeptidyl aminopeptidase</fullName>
    </alternativeName>
</protein>
<dbReference type="EMBL" id="JAAOYM010000001">
    <property type="protein sequence ID" value="NIJ11259.1"/>
    <property type="molecule type" value="Genomic_DNA"/>
</dbReference>
<dbReference type="GO" id="GO:0008239">
    <property type="term" value="F:dipeptidyl-peptidase activity"/>
    <property type="evidence" value="ECO:0007669"/>
    <property type="project" value="UniProtKB-EC"/>
</dbReference>
<feature type="domain" description="Xaa-Pro dipeptidyl-peptidase C-terminal" evidence="10">
    <location>
        <begin position="366"/>
        <end position="531"/>
    </location>
</feature>
<dbReference type="EC" id="3.4.14.11" evidence="3"/>
<dbReference type="GO" id="GO:0006508">
    <property type="term" value="P:proteolysis"/>
    <property type="evidence" value="ECO:0007669"/>
    <property type="project" value="UniProtKB-KW"/>
</dbReference>
<dbReference type="InterPro" id="IPR000383">
    <property type="entry name" value="Xaa-Pro-like_dom"/>
</dbReference>
<evidence type="ECO:0000256" key="3">
    <source>
        <dbReference type="ARBA" id="ARBA00012463"/>
    </source>
</evidence>
<keyword evidence="12" id="KW-1185">Reference proteome</keyword>
<dbReference type="InterPro" id="IPR029058">
    <property type="entry name" value="AB_hydrolase_fold"/>
</dbReference>
<dbReference type="NCBIfam" id="NF003780">
    <property type="entry name" value="PRK05371.1-1"/>
    <property type="match status" value="1"/>
</dbReference>
<dbReference type="GO" id="GO:0008236">
    <property type="term" value="F:serine-type peptidase activity"/>
    <property type="evidence" value="ECO:0007669"/>
    <property type="project" value="UniProtKB-KW"/>
</dbReference>
<dbReference type="Gene3D" id="3.40.50.1820">
    <property type="entry name" value="alpha/beta hydrolase"/>
    <property type="match status" value="2"/>
</dbReference>
<evidence type="ECO:0000256" key="8">
    <source>
        <dbReference type="ARBA" id="ARBA00030045"/>
    </source>
</evidence>
<dbReference type="Proteomes" id="UP000545493">
    <property type="component" value="Unassembled WGS sequence"/>
</dbReference>
<accession>A0A7X5ZPZ6</accession>
<evidence type="ECO:0000259" key="10">
    <source>
        <dbReference type="SMART" id="SM00939"/>
    </source>
</evidence>
<evidence type="ECO:0000313" key="11">
    <source>
        <dbReference type="EMBL" id="NIJ11259.1"/>
    </source>
</evidence>
<dbReference type="GO" id="GO:0004177">
    <property type="term" value="F:aminopeptidase activity"/>
    <property type="evidence" value="ECO:0007669"/>
    <property type="project" value="UniProtKB-KW"/>
</dbReference>
<dbReference type="SUPFAM" id="SSF49785">
    <property type="entry name" value="Galactose-binding domain-like"/>
    <property type="match status" value="1"/>
</dbReference>
<dbReference type="Pfam" id="PF08530">
    <property type="entry name" value="PepX_C"/>
    <property type="match status" value="1"/>
</dbReference>
<evidence type="ECO:0000256" key="6">
    <source>
        <dbReference type="ARBA" id="ARBA00022801"/>
    </source>
</evidence>
<keyword evidence="4" id="KW-0031">Aminopeptidase</keyword>
<comment type="catalytic activity">
    <reaction evidence="1">
        <text>Hydrolyzes Xaa-Pro-|- bonds to release unblocked, N-terminal dipeptides from substrates including Ala-Pro-|-p-nitroanilide and (sequentially) Tyr-Pro-|-Phe-Pro-|-Gly-Pro-|-Ile.</text>
        <dbReference type="EC" id="3.4.14.11"/>
    </reaction>
</comment>
<feature type="region of interest" description="Disordered" evidence="9">
    <location>
        <begin position="603"/>
        <end position="665"/>
    </location>
</feature>
<dbReference type="PRINTS" id="PR00923">
    <property type="entry name" value="LACTOPTASE"/>
</dbReference>
<evidence type="ECO:0000256" key="1">
    <source>
        <dbReference type="ARBA" id="ARBA00000123"/>
    </source>
</evidence>
<dbReference type="InterPro" id="IPR008979">
    <property type="entry name" value="Galactose-bd-like_sf"/>
</dbReference>
<evidence type="ECO:0000256" key="4">
    <source>
        <dbReference type="ARBA" id="ARBA00022438"/>
    </source>
</evidence>
<evidence type="ECO:0000256" key="2">
    <source>
        <dbReference type="ARBA" id="ARBA00010819"/>
    </source>
</evidence>